<evidence type="ECO:0000256" key="1">
    <source>
        <dbReference type="ARBA" id="ARBA00004906"/>
    </source>
</evidence>
<dbReference type="InterPro" id="IPR027356">
    <property type="entry name" value="NPH3_dom"/>
</dbReference>
<dbReference type="Proteomes" id="UP001295469">
    <property type="component" value="Chromosome C08"/>
</dbReference>
<dbReference type="OrthoDB" id="624345at2759"/>
<evidence type="ECO:0000259" key="5">
    <source>
        <dbReference type="PROSITE" id="PS51649"/>
    </source>
</evidence>
<evidence type="ECO:0000313" key="6">
    <source>
        <dbReference type="EMBL" id="CAF2110883.1"/>
    </source>
</evidence>
<dbReference type="EMBL" id="HG994372">
    <property type="protein sequence ID" value="CAF2110883.1"/>
    <property type="molecule type" value="Genomic_DNA"/>
</dbReference>
<evidence type="ECO:0000256" key="4">
    <source>
        <dbReference type="SAM" id="MobiDB-lite"/>
    </source>
</evidence>
<name>A0A816UED3_BRANA</name>
<dbReference type="AlphaFoldDB" id="A0A816UED3"/>
<organism evidence="6">
    <name type="scientific">Brassica napus</name>
    <name type="common">Rape</name>
    <dbReference type="NCBI Taxonomy" id="3708"/>
    <lineage>
        <taxon>Eukaryota</taxon>
        <taxon>Viridiplantae</taxon>
        <taxon>Streptophyta</taxon>
        <taxon>Embryophyta</taxon>
        <taxon>Tracheophyta</taxon>
        <taxon>Spermatophyta</taxon>
        <taxon>Magnoliopsida</taxon>
        <taxon>eudicotyledons</taxon>
        <taxon>Gunneridae</taxon>
        <taxon>Pentapetalae</taxon>
        <taxon>rosids</taxon>
        <taxon>malvids</taxon>
        <taxon>Brassicales</taxon>
        <taxon>Brassicaceae</taxon>
        <taxon>Brassiceae</taxon>
        <taxon>Brassica</taxon>
    </lineage>
</organism>
<dbReference type="InterPro" id="IPR043454">
    <property type="entry name" value="NPH3/RPT2-like"/>
</dbReference>
<dbReference type="GO" id="GO:0016567">
    <property type="term" value="P:protein ubiquitination"/>
    <property type="evidence" value="ECO:0007669"/>
    <property type="project" value="UniProtKB-UniPathway"/>
</dbReference>
<dbReference type="Pfam" id="PF03000">
    <property type="entry name" value="NPH3"/>
    <property type="match status" value="1"/>
</dbReference>
<dbReference type="InterPro" id="IPR011333">
    <property type="entry name" value="SKP1/BTB/POZ_sf"/>
</dbReference>
<gene>
    <name evidence="6" type="ORF">DARMORV10_C08P26040.1</name>
</gene>
<feature type="region of interest" description="Disordered" evidence="4">
    <location>
        <begin position="53"/>
        <end position="76"/>
    </location>
</feature>
<dbReference type="SUPFAM" id="SSF54695">
    <property type="entry name" value="POZ domain"/>
    <property type="match status" value="1"/>
</dbReference>
<protein>
    <submittedName>
        <fullName evidence="6">(rape) hypothetical protein</fullName>
    </submittedName>
</protein>
<sequence length="582" mass="65478">MGAEKQSSKGQAWFCSTGLSSDMEVEVDDMTYHLNLNKFLLMSKSRKLHQLITEQEQSDEKKKKRHDEDGDGYTPHIRLENFPGGPEIFEMVVKVCYGVKVNLSASTAVLLRCAAEELEMTEEYSPDNLILKTENFLSHSVLSNTQETIAALKACESVSSLAESIGITKQCIDSIVSVASSSADPLLFGWPMNNRDSTKKKNKGSTLEVLSEDLLELSFPIFKRVVQAMKAKGLSDNIVETSLIRYAKKHIPLITSRSSSSSTIASKNQQRELLETIISYLPIHNSSATSTTRSLFGLLRSAIILNTSEKCRTVLEKKIGSHLEKATLDDLLIPSYSYLNETLYDIDLVERLIRHFLENAAVSLSSTSLTVVGKLIDGALCEIASDANLKPERFYILAVSLPDEARLYDDGLYRAIDIYLKSHPRMLEVEREKICSVMDFQKLTIEGCTHAAQNERLPLRAVVKVLFLEQLQLRTLVTAVTEEDGGETAGEAKVYFGVWEEVLKENQVLRLDMDAMRTRLYHLESEYLNLKEVIAKIDKERLYVANASPRKWSISNKFGCKFKTQVCDSHESKMVDGRCQRR</sequence>
<comment type="similarity">
    <text evidence="3">Belongs to the NPH3 family.</text>
</comment>
<dbReference type="PROSITE" id="PS51649">
    <property type="entry name" value="NPH3"/>
    <property type="match status" value="1"/>
</dbReference>
<dbReference type="Gene3D" id="3.30.710.10">
    <property type="entry name" value="Potassium Channel Kv1.1, Chain A"/>
    <property type="match status" value="1"/>
</dbReference>
<evidence type="ECO:0000256" key="2">
    <source>
        <dbReference type="ARBA" id="ARBA00022786"/>
    </source>
</evidence>
<feature type="domain" description="NPH3" evidence="5">
    <location>
        <begin position="208"/>
        <end position="472"/>
    </location>
</feature>
<evidence type="ECO:0000256" key="3">
    <source>
        <dbReference type="PROSITE-ProRule" id="PRU00982"/>
    </source>
</evidence>
<comment type="pathway">
    <text evidence="1">Protein modification; protein ubiquitination.</text>
</comment>
<dbReference type="SMR" id="A0A816UED3"/>
<dbReference type="PANTHER" id="PTHR32370">
    <property type="entry name" value="OS12G0117600 PROTEIN"/>
    <property type="match status" value="1"/>
</dbReference>
<reference evidence="6" key="1">
    <citation type="submission" date="2021-01" db="EMBL/GenBank/DDBJ databases">
        <authorList>
            <consortium name="Genoscope - CEA"/>
            <person name="William W."/>
        </authorList>
    </citation>
    <scope>NUCLEOTIDE SEQUENCE</scope>
</reference>
<dbReference type="UniPathway" id="UPA00143"/>
<dbReference type="KEGG" id="bna:106399974"/>
<keyword evidence="2" id="KW-0833">Ubl conjugation pathway</keyword>
<accession>A0A816UED3</accession>
<proteinExistence type="inferred from homology"/>